<dbReference type="InterPro" id="IPR036866">
    <property type="entry name" value="RibonucZ/Hydroxyglut_hydro"/>
</dbReference>
<dbReference type="PANTHER" id="PTHR46018:SF4">
    <property type="entry name" value="METALLO-HYDROLASE YHFI-RELATED"/>
    <property type="match status" value="1"/>
</dbReference>
<accession>A0ABZ3FLL7</accession>
<dbReference type="Pfam" id="PF12706">
    <property type="entry name" value="Lactamase_B_2"/>
    <property type="match status" value="1"/>
</dbReference>
<sequence>MDLTIIGCSGSASGPGNPASSYLVRHDGFALLLDMGPGAFGGLWGELHPRELDAIALSHLHPDHCLDVCAFNVGALYAPDAPWPRIPLFGPAHTRARLTAAYEPVPGDESEWAVDFVTWQPVQRIGPFTVSLVPARHSTEAYSLRLDADGASLVYSGDTGPSPDLVDLARGADVLLAEASFIHSDDLPADSHLSARQAAEHATAAGVRTLVLTHVPPWHSPEEAYAEARPHFDGDLVLARPGLTVPLA</sequence>
<dbReference type="SMART" id="SM00849">
    <property type="entry name" value="Lactamase_B"/>
    <property type="match status" value="1"/>
</dbReference>
<dbReference type="Proteomes" id="UP001442841">
    <property type="component" value="Chromosome"/>
</dbReference>
<keyword evidence="3" id="KW-1185">Reference proteome</keyword>
<protein>
    <submittedName>
        <fullName evidence="2">MBL fold metallo-hydrolase</fullName>
    </submittedName>
</protein>
<dbReference type="Gene3D" id="3.60.15.10">
    <property type="entry name" value="Ribonuclease Z/Hydroxyacylglutathione hydrolase-like"/>
    <property type="match status" value="1"/>
</dbReference>
<organism evidence="2 3">
    <name type="scientific">Ammonicoccus fulvus</name>
    <dbReference type="NCBI Taxonomy" id="3138240"/>
    <lineage>
        <taxon>Bacteria</taxon>
        <taxon>Bacillati</taxon>
        <taxon>Actinomycetota</taxon>
        <taxon>Actinomycetes</taxon>
        <taxon>Propionibacteriales</taxon>
        <taxon>Propionibacteriaceae</taxon>
        <taxon>Ammonicoccus</taxon>
    </lineage>
</organism>
<dbReference type="InterPro" id="IPR001279">
    <property type="entry name" value="Metallo-B-lactamas"/>
</dbReference>
<dbReference type="PANTHER" id="PTHR46018">
    <property type="entry name" value="ZINC PHOSPHODIESTERASE ELAC PROTEIN 1"/>
    <property type="match status" value="1"/>
</dbReference>
<name>A0ABZ3FLL7_9ACTN</name>
<evidence type="ECO:0000313" key="3">
    <source>
        <dbReference type="Proteomes" id="UP001442841"/>
    </source>
</evidence>
<feature type="domain" description="Metallo-beta-lactamase" evidence="1">
    <location>
        <begin position="18"/>
        <end position="214"/>
    </location>
</feature>
<evidence type="ECO:0000259" key="1">
    <source>
        <dbReference type="SMART" id="SM00849"/>
    </source>
</evidence>
<dbReference type="EMBL" id="CP154795">
    <property type="protein sequence ID" value="XAN06943.1"/>
    <property type="molecule type" value="Genomic_DNA"/>
</dbReference>
<evidence type="ECO:0000313" key="2">
    <source>
        <dbReference type="EMBL" id="XAN06943.1"/>
    </source>
</evidence>
<dbReference type="SUPFAM" id="SSF56281">
    <property type="entry name" value="Metallo-hydrolase/oxidoreductase"/>
    <property type="match status" value="1"/>
</dbReference>
<dbReference type="RefSeq" id="WP_425308385.1">
    <property type="nucleotide sequence ID" value="NZ_CP154795.1"/>
</dbReference>
<gene>
    <name evidence="2" type="ORF">AADG42_06375</name>
</gene>
<proteinExistence type="predicted"/>
<dbReference type="CDD" id="cd07716">
    <property type="entry name" value="RNaseZ_short-form-like_MBL-fold"/>
    <property type="match status" value="1"/>
</dbReference>
<reference evidence="2 3" key="1">
    <citation type="submission" date="2024-04" db="EMBL/GenBank/DDBJ databases">
        <title>Isolation of an actinomycete strain from pig manure.</title>
        <authorList>
            <person name="Gong T."/>
            <person name="Yu Z."/>
            <person name="An M."/>
            <person name="Wei C."/>
            <person name="Yang W."/>
            <person name="Liu L."/>
        </authorList>
    </citation>
    <scope>NUCLEOTIDE SEQUENCE [LARGE SCALE GENOMIC DNA]</scope>
    <source>
        <strain evidence="2 3">ZF39</strain>
    </source>
</reference>